<accession>A0A8T9CDD2</accession>
<dbReference type="InterPro" id="IPR001077">
    <property type="entry name" value="COMT_C"/>
</dbReference>
<dbReference type="SUPFAM" id="SSF53335">
    <property type="entry name" value="S-adenosyl-L-methionine-dependent methyltransferases"/>
    <property type="match status" value="1"/>
</dbReference>
<dbReference type="GO" id="GO:0046983">
    <property type="term" value="F:protein dimerization activity"/>
    <property type="evidence" value="ECO:0007669"/>
    <property type="project" value="InterPro"/>
</dbReference>
<evidence type="ECO:0000256" key="2">
    <source>
        <dbReference type="ARBA" id="ARBA00022679"/>
    </source>
</evidence>
<dbReference type="InterPro" id="IPR036390">
    <property type="entry name" value="WH_DNA-bd_sf"/>
</dbReference>
<sequence>MGSIAPDSDLVRKAEAILASAKSFSGDRAERYELMKQVDLLYQELEDPMDAMLKQWSSTNVTTSLAVMTKSGAFEKMPKKGSISATELGALVNIQPNVIARLMRMLTATGIVELTGDDTYAHTPKSRVYLEGAAIDFWNLCMNMGYCLYKLPDYLASKTPAEMIDLRKTPYSYAYDGEGKTFYEVLASKPETFNMFNKAMMQQEASLPTLGMFPFSSLKQAVEAEPERPFVVDIGGGRGQSLLLIQQETGNGFGTEAKMILQDRPHVLDSIPQDLVPGIEKMPYDFYTEQPVKNAHIYFLRRITHNYQDNICQTIFGNIAAAMGPTSRLLIAEIVVPAQTTLGEDTSTYWMDVVMLAIGGKERRAKEFEELLQSVGLELVKIWPYHTGSQAVVEARLKST</sequence>
<comment type="caution">
    <text evidence="6">The sequence shown here is derived from an EMBL/GenBank/DDBJ whole genome shotgun (WGS) entry which is preliminary data.</text>
</comment>
<dbReference type="PANTHER" id="PTHR43712">
    <property type="entry name" value="PUTATIVE (AFU_ORTHOLOGUE AFUA_4G14580)-RELATED"/>
    <property type="match status" value="1"/>
</dbReference>
<protein>
    <submittedName>
        <fullName evidence="6">O-methyltransferase hmp5</fullName>
    </submittedName>
</protein>
<dbReference type="Proteomes" id="UP000469558">
    <property type="component" value="Unassembled WGS sequence"/>
</dbReference>
<dbReference type="AlphaFoldDB" id="A0A8T9CDD2"/>
<feature type="domain" description="O-methyltransferase C-terminal" evidence="4">
    <location>
        <begin position="169"/>
        <end position="376"/>
    </location>
</feature>
<dbReference type="InterPro" id="IPR036388">
    <property type="entry name" value="WH-like_DNA-bd_sf"/>
</dbReference>
<keyword evidence="2" id="KW-0808">Transferase</keyword>
<keyword evidence="7" id="KW-1185">Reference proteome</keyword>
<dbReference type="GO" id="GO:0008171">
    <property type="term" value="F:O-methyltransferase activity"/>
    <property type="evidence" value="ECO:0007669"/>
    <property type="project" value="InterPro"/>
</dbReference>
<evidence type="ECO:0000256" key="3">
    <source>
        <dbReference type="ARBA" id="ARBA00022691"/>
    </source>
</evidence>
<proteinExistence type="predicted"/>
<dbReference type="Pfam" id="PF08100">
    <property type="entry name" value="Dimerisation"/>
    <property type="match status" value="1"/>
</dbReference>
<organism evidence="6 7">
    <name type="scientific">Lachnellula suecica</name>
    <dbReference type="NCBI Taxonomy" id="602035"/>
    <lineage>
        <taxon>Eukaryota</taxon>
        <taxon>Fungi</taxon>
        <taxon>Dikarya</taxon>
        <taxon>Ascomycota</taxon>
        <taxon>Pezizomycotina</taxon>
        <taxon>Leotiomycetes</taxon>
        <taxon>Helotiales</taxon>
        <taxon>Lachnaceae</taxon>
        <taxon>Lachnellula</taxon>
    </lineage>
</organism>
<gene>
    <name evidence="6" type="primary">hpm5_0</name>
    <name evidence="6" type="ORF">LSUE1_G003080</name>
</gene>
<evidence type="ECO:0000259" key="5">
    <source>
        <dbReference type="Pfam" id="PF08100"/>
    </source>
</evidence>
<dbReference type="InterPro" id="IPR029063">
    <property type="entry name" value="SAM-dependent_MTases_sf"/>
</dbReference>
<dbReference type="GO" id="GO:0032259">
    <property type="term" value="P:methylation"/>
    <property type="evidence" value="ECO:0007669"/>
    <property type="project" value="UniProtKB-KW"/>
</dbReference>
<evidence type="ECO:0000256" key="1">
    <source>
        <dbReference type="ARBA" id="ARBA00022603"/>
    </source>
</evidence>
<evidence type="ECO:0000259" key="4">
    <source>
        <dbReference type="Pfam" id="PF00891"/>
    </source>
</evidence>
<dbReference type="PROSITE" id="PS51683">
    <property type="entry name" value="SAM_OMT_II"/>
    <property type="match status" value="1"/>
</dbReference>
<dbReference type="PANTHER" id="PTHR43712:SF1">
    <property type="entry name" value="HYPOTHETICAL O-METHYLTRANSFERASE (EUROFUNG)-RELATED"/>
    <property type="match status" value="1"/>
</dbReference>
<dbReference type="InterPro" id="IPR016461">
    <property type="entry name" value="COMT-like"/>
</dbReference>
<evidence type="ECO:0000313" key="7">
    <source>
        <dbReference type="Proteomes" id="UP000469558"/>
    </source>
</evidence>
<dbReference type="InterPro" id="IPR012967">
    <property type="entry name" value="COMT_dimerisation"/>
</dbReference>
<evidence type="ECO:0000313" key="6">
    <source>
        <dbReference type="EMBL" id="TVY82517.1"/>
    </source>
</evidence>
<keyword evidence="3" id="KW-0949">S-adenosyl-L-methionine</keyword>
<dbReference type="OrthoDB" id="1535081at2759"/>
<keyword evidence="1" id="KW-0489">Methyltransferase</keyword>
<dbReference type="Gene3D" id="1.10.10.10">
    <property type="entry name" value="Winged helix-like DNA-binding domain superfamily/Winged helix DNA-binding domain"/>
    <property type="match status" value="1"/>
</dbReference>
<dbReference type="Gene3D" id="3.40.50.150">
    <property type="entry name" value="Vaccinia Virus protein VP39"/>
    <property type="match status" value="1"/>
</dbReference>
<name>A0A8T9CDD2_9HELO</name>
<feature type="domain" description="O-methyltransferase dimerisation" evidence="5">
    <location>
        <begin position="62"/>
        <end position="131"/>
    </location>
</feature>
<dbReference type="SUPFAM" id="SSF46785">
    <property type="entry name" value="Winged helix' DNA-binding domain"/>
    <property type="match status" value="1"/>
</dbReference>
<dbReference type="Pfam" id="PF00891">
    <property type="entry name" value="Methyltransf_2"/>
    <property type="match status" value="1"/>
</dbReference>
<reference evidence="6 7" key="1">
    <citation type="submission" date="2018-05" db="EMBL/GenBank/DDBJ databases">
        <title>Genome sequencing and assembly of the regulated plant pathogen Lachnellula willkommii and related sister species for the development of diagnostic species identification markers.</title>
        <authorList>
            <person name="Giroux E."/>
            <person name="Bilodeau G."/>
        </authorList>
    </citation>
    <scope>NUCLEOTIDE SEQUENCE [LARGE SCALE GENOMIC DNA]</scope>
    <source>
        <strain evidence="6 7">CBS 268.59</strain>
    </source>
</reference>
<dbReference type="EMBL" id="QGMK01000308">
    <property type="protein sequence ID" value="TVY82517.1"/>
    <property type="molecule type" value="Genomic_DNA"/>
</dbReference>